<evidence type="ECO:0000256" key="2">
    <source>
        <dbReference type="ARBA" id="ARBA00022448"/>
    </source>
</evidence>
<gene>
    <name evidence="9" type="ORF">CXG81DRAFT_14964</name>
</gene>
<dbReference type="STRING" id="1555241.A0A4P9X267"/>
<dbReference type="OrthoDB" id="2687058at2759"/>
<dbReference type="EMBL" id="ML014317">
    <property type="protein sequence ID" value="RKO99128.1"/>
    <property type="molecule type" value="Genomic_DNA"/>
</dbReference>
<keyword evidence="4 7" id="KW-1133">Transmembrane helix</keyword>
<feature type="transmembrane region" description="Helical" evidence="7">
    <location>
        <begin position="385"/>
        <end position="411"/>
    </location>
</feature>
<evidence type="ECO:0000256" key="1">
    <source>
        <dbReference type="ARBA" id="ARBA00004141"/>
    </source>
</evidence>
<feature type="transmembrane region" description="Helical" evidence="7">
    <location>
        <begin position="146"/>
        <end position="168"/>
    </location>
</feature>
<accession>A0A4P9X267</accession>
<dbReference type="GO" id="GO:0015297">
    <property type="term" value="F:antiporter activity"/>
    <property type="evidence" value="ECO:0007669"/>
    <property type="project" value="InterPro"/>
</dbReference>
<dbReference type="AlphaFoldDB" id="A0A4P9X267"/>
<keyword evidence="6 7" id="KW-0472">Membrane</keyword>
<feature type="transmembrane region" description="Helical" evidence="7">
    <location>
        <begin position="111"/>
        <end position="134"/>
    </location>
</feature>
<reference evidence="10" key="1">
    <citation type="journal article" date="2018" name="Nat. Microbiol.">
        <title>Leveraging single-cell genomics to expand the fungal tree of life.</title>
        <authorList>
            <person name="Ahrendt S.R."/>
            <person name="Quandt C.A."/>
            <person name="Ciobanu D."/>
            <person name="Clum A."/>
            <person name="Salamov A."/>
            <person name="Andreopoulos B."/>
            <person name="Cheng J.F."/>
            <person name="Woyke T."/>
            <person name="Pelin A."/>
            <person name="Henrissat B."/>
            <person name="Reynolds N.K."/>
            <person name="Benny G.L."/>
            <person name="Smith M.E."/>
            <person name="James T.Y."/>
            <person name="Grigoriev I.V."/>
        </authorList>
    </citation>
    <scope>NUCLEOTIDE SEQUENCE [LARGE SCALE GENOMIC DNA]</scope>
    <source>
        <strain evidence="10">ATCC 52028</strain>
    </source>
</reference>
<feature type="transmembrane region" description="Helical" evidence="7">
    <location>
        <begin position="326"/>
        <end position="348"/>
    </location>
</feature>
<keyword evidence="5" id="KW-0406">Ion transport</keyword>
<feature type="transmembrane region" description="Helical" evidence="7">
    <location>
        <begin position="79"/>
        <end position="99"/>
    </location>
</feature>
<dbReference type="Gene3D" id="1.20.1530.20">
    <property type="match status" value="1"/>
</dbReference>
<organism evidence="9 10">
    <name type="scientific">Caulochytrium protostelioides</name>
    <dbReference type="NCBI Taxonomy" id="1555241"/>
    <lineage>
        <taxon>Eukaryota</taxon>
        <taxon>Fungi</taxon>
        <taxon>Fungi incertae sedis</taxon>
        <taxon>Chytridiomycota</taxon>
        <taxon>Chytridiomycota incertae sedis</taxon>
        <taxon>Chytridiomycetes</taxon>
        <taxon>Caulochytriales</taxon>
        <taxon>Caulochytriaceae</taxon>
        <taxon>Caulochytrium</taxon>
    </lineage>
</organism>
<evidence type="ECO:0000256" key="5">
    <source>
        <dbReference type="ARBA" id="ARBA00023065"/>
    </source>
</evidence>
<evidence type="ECO:0000313" key="9">
    <source>
        <dbReference type="EMBL" id="RKO99128.1"/>
    </source>
</evidence>
<feature type="transmembrane region" description="Helical" evidence="7">
    <location>
        <begin position="210"/>
        <end position="230"/>
    </location>
</feature>
<dbReference type="GO" id="GO:0016020">
    <property type="term" value="C:membrane"/>
    <property type="evidence" value="ECO:0007669"/>
    <property type="project" value="UniProtKB-SubCell"/>
</dbReference>
<dbReference type="InterPro" id="IPR050794">
    <property type="entry name" value="CPA2_transporter"/>
</dbReference>
<proteinExistence type="predicted"/>
<dbReference type="InterPro" id="IPR038770">
    <property type="entry name" value="Na+/solute_symporter_sf"/>
</dbReference>
<feature type="non-terminal residue" evidence="9">
    <location>
        <position position="425"/>
    </location>
</feature>
<keyword evidence="2" id="KW-0813">Transport</keyword>
<protein>
    <recommendedName>
        <fullName evidence="8">Cation/H+ exchanger transmembrane domain-containing protein</fullName>
    </recommendedName>
</protein>
<feature type="transmembrane region" description="Helical" evidence="7">
    <location>
        <begin position="12"/>
        <end position="34"/>
    </location>
</feature>
<keyword evidence="10" id="KW-1185">Reference proteome</keyword>
<evidence type="ECO:0000313" key="10">
    <source>
        <dbReference type="Proteomes" id="UP000274922"/>
    </source>
</evidence>
<dbReference type="PANTHER" id="PTHR32468:SF0">
    <property type="entry name" value="K(+)_H(+) ANTIPORTER 1"/>
    <property type="match status" value="1"/>
</dbReference>
<sequence>MVETLALAGGSVLATPLSLLLLQMLMIVVVSRLLAMVLRRIGQPSVIAEILTGILLGPSVLSRIPSFAEHVFPERSMPFLKIFADIGLILFIFITSLELELSRMGKQLRQSALISLSGIIVPFGLGAAVAVHIYNVLGDPEVPFTTFMLFVATAMSATALPVLARILTETGSIRTTVGQVALAAAAVDDIVAWTLMVVVIAMVSNTGQNIFALWVFLLVVGYTAFMWFAVRPVLRRFVLRWGRRQPNGDATVTPMLLFVILALLLASTWFTESICGIHALFGAVIMGVITPHDDGFAEALAEGLEDLTSQLFVPLYFASIGLKTQVGLLSTGAIWGIEFLVLVSAFAGKMIGSTLAGRYAPGPNFTWRESAAIGILMSNKGLVELIILSIGLEAGVISETLYAVMVVMAIATTTLTQPLLKLTYP</sequence>
<evidence type="ECO:0000259" key="8">
    <source>
        <dbReference type="Pfam" id="PF00999"/>
    </source>
</evidence>
<feature type="transmembrane region" description="Helical" evidence="7">
    <location>
        <begin position="180"/>
        <end position="204"/>
    </location>
</feature>
<feature type="transmembrane region" description="Helical" evidence="7">
    <location>
        <begin position="46"/>
        <end position="67"/>
    </location>
</feature>
<name>A0A4P9X267_9FUNG</name>
<keyword evidence="3 7" id="KW-0812">Transmembrane</keyword>
<dbReference type="PANTHER" id="PTHR32468">
    <property type="entry name" value="CATION/H + ANTIPORTER"/>
    <property type="match status" value="1"/>
</dbReference>
<comment type="subcellular location">
    <subcellularLocation>
        <location evidence="1">Membrane</location>
        <topology evidence="1">Multi-pass membrane protein</topology>
    </subcellularLocation>
</comment>
<feature type="domain" description="Cation/H+ exchanger transmembrane" evidence="8">
    <location>
        <begin position="29"/>
        <end position="421"/>
    </location>
</feature>
<dbReference type="Proteomes" id="UP000274922">
    <property type="component" value="Unassembled WGS sequence"/>
</dbReference>
<dbReference type="InterPro" id="IPR006153">
    <property type="entry name" value="Cation/H_exchanger_TM"/>
</dbReference>
<evidence type="ECO:0000256" key="6">
    <source>
        <dbReference type="ARBA" id="ARBA00023136"/>
    </source>
</evidence>
<feature type="transmembrane region" description="Helical" evidence="7">
    <location>
        <begin position="251"/>
        <end position="270"/>
    </location>
</feature>
<dbReference type="GO" id="GO:1902600">
    <property type="term" value="P:proton transmembrane transport"/>
    <property type="evidence" value="ECO:0007669"/>
    <property type="project" value="InterPro"/>
</dbReference>
<dbReference type="Pfam" id="PF00999">
    <property type="entry name" value="Na_H_Exchanger"/>
    <property type="match status" value="1"/>
</dbReference>
<evidence type="ECO:0000256" key="3">
    <source>
        <dbReference type="ARBA" id="ARBA00022692"/>
    </source>
</evidence>
<evidence type="ECO:0000256" key="7">
    <source>
        <dbReference type="SAM" id="Phobius"/>
    </source>
</evidence>
<evidence type="ECO:0000256" key="4">
    <source>
        <dbReference type="ARBA" id="ARBA00022989"/>
    </source>
</evidence>